<evidence type="ECO:0000313" key="1">
    <source>
        <dbReference type="EMBL" id="SFU69238.1"/>
    </source>
</evidence>
<evidence type="ECO:0000313" key="2">
    <source>
        <dbReference type="Proteomes" id="UP000199391"/>
    </source>
</evidence>
<dbReference type="Proteomes" id="UP000199391">
    <property type="component" value="Unassembled WGS sequence"/>
</dbReference>
<name>A0A1I7I8H6_9BURK</name>
<dbReference type="OrthoDB" id="8926298at2"/>
<dbReference type="AlphaFoldDB" id="A0A1I7I8H6"/>
<keyword evidence="2" id="KW-1185">Reference proteome</keyword>
<sequence length="108" mass="12509">MWQEYELRQRFNRVERAIGEAAQACSAERDLPGELRDCIQKLDRQADAVQQNATRYDPAQLRKQLADLQALGERARRVCANMPTLTPQMRSAVQHVHDELAELRQDLH</sequence>
<proteinExistence type="predicted"/>
<dbReference type="EMBL" id="FPBO01000007">
    <property type="protein sequence ID" value="SFU69238.1"/>
    <property type="molecule type" value="Genomic_DNA"/>
</dbReference>
<gene>
    <name evidence="1" type="ORF">SAMN05216552_1007185</name>
</gene>
<dbReference type="RefSeq" id="WP_093555403.1">
    <property type="nucleotide sequence ID" value="NZ_FPBO01000007.1"/>
</dbReference>
<accession>A0A1I7I8H6</accession>
<organism evidence="1 2">
    <name type="scientific">Pseudoduganella namucuonensis</name>
    <dbReference type="NCBI Taxonomy" id="1035707"/>
    <lineage>
        <taxon>Bacteria</taxon>
        <taxon>Pseudomonadati</taxon>
        <taxon>Pseudomonadota</taxon>
        <taxon>Betaproteobacteria</taxon>
        <taxon>Burkholderiales</taxon>
        <taxon>Oxalobacteraceae</taxon>
        <taxon>Telluria group</taxon>
        <taxon>Pseudoduganella</taxon>
    </lineage>
</organism>
<reference evidence="2" key="1">
    <citation type="submission" date="2016-10" db="EMBL/GenBank/DDBJ databases">
        <authorList>
            <person name="Varghese N."/>
            <person name="Submissions S."/>
        </authorList>
    </citation>
    <scope>NUCLEOTIDE SEQUENCE [LARGE SCALE GENOMIC DNA]</scope>
    <source>
        <strain evidence="2">CGMCC 1.11014</strain>
    </source>
</reference>
<protein>
    <submittedName>
        <fullName evidence="1">Uncharacterized protein</fullName>
    </submittedName>
</protein>